<evidence type="ECO:0000313" key="2">
    <source>
        <dbReference type="Proteomes" id="UP000263900"/>
    </source>
</evidence>
<accession>A0A3B7MK86</accession>
<keyword evidence="2" id="KW-1185">Reference proteome</keyword>
<dbReference type="OrthoDB" id="3648721at2"/>
<evidence type="ECO:0008006" key="3">
    <source>
        <dbReference type="Google" id="ProtNLM"/>
    </source>
</evidence>
<dbReference type="RefSeq" id="WP_119050483.1">
    <property type="nucleotide sequence ID" value="NZ_CP032157.1"/>
</dbReference>
<dbReference type="SUPFAM" id="SSF69318">
    <property type="entry name" value="Integrin alpha N-terminal domain"/>
    <property type="match status" value="1"/>
</dbReference>
<dbReference type="EMBL" id="CP032157">
    <property type="protein sequence ID" value="AXY74598.1"/>
    <property type="molecule type" value="Genomic_DNA"/>
</dbReference>
<proteinExistence type="predicted"/>
<dbReference type="AlphaFoldDB" id="A0A3B7MK86"/>
<sequence length="695" mass="77988">MQKSADLHIYEAILRPGEQSTGRVTHHYGPSVTIAEVYPDYVPMEPEELEQLKEGLDPVGQRGIAAFQLRQSEEFRKDCANRPHDGVAWNDKTIPGLQTPKRIDHKLYPDYTGTPTSSQMEGSVAVAIIIVSGPDALAFTPEEITTVDAKVQNGLSWLGVQTGTPVSFHFALPRKVELTVPDDPSKPKNDNYWLDPTMEQLGYATALDYVLAIREEMSTDWAYCAFFIKYSMEHFAYAMIGGPYLAMNYDNDGWKPVGIDRVFAHESSHIFGAPDEYDDCSCTKTYGYYHVVNGNCENCAPGGGVLCVMKRNSWEMCAYTPWHLGCIIPATVWNGPIGTYKESSHWLAADIDNDGRDELIQLWGPRWLGMVVYGWSSGRLELMWGGDMKEGSYADAWLTGDIDKDMQAEIIQVWDRDNNLYMIVYGWNGSGMEVSWSGNTNQEPAAIQWLTGYLDEDGKMKIIQLRDIDGQLEIVIYHWDGKGIAVLKAHQFAARNLNECHFIIGDINRDGKEEIIQTWNNNGHLGMVVYHWDGNDISILWSGDFIDETPNAISWLMGDLNDDRLEEIIQLRNNDGQLGIVIYQWNGQAIARLWSNDTINNDANAIQWLIGDVDEDDQMEIIQVQNNGGQLGLVAYGWSGSAITILPWGYHDMGQGSGSDGYLIGDVNGLGYQDIIQPWSSFSSTNMLIYGKVRD</sequence>
<dbReference type="InterPro" id="IPR028994">
    <property type="entry name" value="Integrin_alpha_N"/>
</dbReference>
<name>A0A3B7MK86_9BACT</name>
<reference evidence="1 2" key="1">
    <citation type="submission" date="2018-09" db="EMBL/GenBank/DDBJ databases">
        <title>Genome sequencing of strain 6GH32-13.</title>
        <authorList>
            <person name="Weon H.-Y."/>
            <person name="Heo J."/>
            <person name="Kwon S.-W."/>
        </authorList>
    </citation>
    <scope>NUCLEOTIDE SEQUENCE [LARGE SCALE GENOMIC DNA]</scope>
    <source>
        <strain evidence="1 2">5GH32-13</strain>
    </source>
</reference>
<protein>
    <recommendedName>
        <fullName evidence="3">VCBS repeat-containing protein</fullName>
    </recommendedName>
</protein>
<gene>
    <name evidence="1" type="ORF">D3H65_11670</name>
</gene>
<organism evidence="1 2">
    <name type="scientific">Paraflavitalea soli</name>
    <dbReference type="NCBI Taxonomy" id="2315862"/>
    <lineage>
        <taxon>Bacteria</taxon>
        <taxon>Pseudomonadati</taxon>
        <taxon>Bacteroidota</taxon>
        <taxon>Chitinophagia</taxon>
        <taxon>Chitinophagales</taxon>
        <taxon>Chitinophagaceae</taxon>
        <taxon>Paraflavitalea</taxon>
    </lineage>
</organism>
<evidence type="ECO:0000313" key="1">
    <source>
        <dbReference type="EMBL" id="AXY74598.1"/>
    </source>
</evidence>
<dbReference type="KEGG" id="pseg:D3H65_11670"/>
<dbReference type="Proteomes" id="UP000263900">
    <property type="component" value="Chromosome"/>
</dbReference>